<comment type="caution">
    <text evidence="2">The sequence shown here is derived from an EMBL/GenBank/DDBJ whole genome shotgun (WGS) entry which is preliminary data.</text>
</comment>
<feature type="region of interest" description="Disordered" evidence="1">
    <location>
        <begin position="1"/>
        <end position="34"/>
    </location>
</feature>
<organism evidence="2 3">
    <name type="scientific">Bacillus mesophilum</name>
    <dbReference type="NCBI Taxonomy" id="1071718"/>
    <lineage>
        <taxon>Bacteria</taxon>
        <taxon>Bacillati</taxon>
        <taxon>Bacillota</taxon>
        <taxon>Bacilli</taxon>
        <taxon>Bacillales</taxon>
        <taxon>Bacillaceae</taxon>
        <taxon>Bacillus</taxon>
    </lineage>
</organism>
<accession>A0A7V7RKT5</accession>
<gene>
    <name evidence="2" type="ORF">F7732_14680</name>
</gene>
<feature type="compositionally biased region" description="Polar residues" evidence="1">
    <location>
        <begin position="1"/>
        <end position="11"/>
    </location>
</feature>
<dbReference type="AlphaFoldDB" id="A0A7V7RKT5"/>
<evidence type="ECO:0000313" key="2">
    <source>
        <dbReference type="EMBL" id="KAB2331908.1"/>
    </source>
</evidence>
<evidence type="ECO:0000256" key="1">
    <source>
        <dbReference type="SAM" id="MobiDB-lite"/>
    </source>
</evidence>
<sequence>MKWSGGPSTPVGNRGKGETPQERATRRLSFLPTESEGLQRNGTDLFRKINFVLFQALLCARLRG</sequence>
<name>A0A7V7RKT5_9BACI</name>
<dbReference type="Proteomes" id="UP000441354">
    <property type="component" value="Unassembled WGS sequence"/>
</dbReference>
<reference evidence="2 3" key="1">
    <citation type="journal article" date="2014" name="Arch. Microbiol.">
        <title>Bacillus mesophilum sp. nov., strain IITR-54T, a novel 4-chlorobiphenyl dechlorinating bacterium.</title>
        <authorList>
            <person name="Manickam N."/>
            <person name="Singh N.K."/>
            <person name="Bajaj A."/>
            <person name="Kumar R.M."/>
            <person name="Kaur G."/>
            <person name="Kaur N."/>
            <person name="Bala M."/>
            <person name="Kumar A."/>
            <person name="Mayilraj S."/>
        </authorList>
    </citation>
    <scope>NUCLEOTIDE SEQUENCE [LARGE SCALE GENOMIC DNA]</scope>
    <source>
        <strain evidence="2 3">IITR-54</strain>
    </source>
</reference>
<feature type="compositionally biased region" description="Basic and acidic residues" evidence="1">
    <location>
        <begin position="15"/>
        <end position="25"/>
    </location>
</feature>
<protein>
    <submittedName>
        <fullName evidence="2">Uncharacterized protein</fullName>
    </submittedName>
</protein>
<keyword evidence="3" id="KW-1185">Reference proteome</keyword>
<dbReference type="EMBL" id="WBOT01000004">
    <property type="protein sequence ID" value="KAB2331908.1"/>
    <property type="molecule type" value="Genomic_DNA"/>
</dbReference>
<evidence type="ECO:0000313" key="3">
    <source>
        <dbReference type="Proteomes" id="UP000441354"/>
    </source>
</evidence>
<proteinExistence type="predicted"/>